<sequence length="90" mass="10414">MAPPRAREKVTYTPRRGALGAFVDTTKLSDREYEIAVANGLIKGRTRWYSTFLSSRCYLEESCIFRASAPTDTRKSRREEILDLKRKLKI</sequence>
<proteinExistence type="predicted"/>
<gene>
    <name evidence="1" type="ORF">CGOC_LOCUS5040</name>
</gene>
<keyword evidence="2" id="KW-1185">Reference proteome</keyword>
<dbReference type="AlphaFoldDB" id="A0A3P6T400"/>
<accession>A0A3P6T400</accession>
<dbReference type="Proteomes" id="UP000271889">
    <property type="component" value="Unassembled WGS sequence"/>
</dbReference>
<dbReference type="OrthoDB" id="5869766at2759"/>
<name>A0A3P6T400_CYLGO</name>
<dbReference type="EMBL" id="UYRV01014779">
    <property type="protein sequence ID" value="VDK60518.1"/>
    <property type="molecule type" value="Genomic_DNA"/>
</dbReference>
<evidence type="ECO:0000313" key="1">
    <source>
        <dbReference type="EMBL" id="VDK60518.1"/>
    </source>
</evidence>
<evidence type="ECO:0000313" key="2">
    <source>
        <dbReference type="Proteomes" id="UP000271889"/>
    </source>
</evidence>
<organism evidence="1 2">
    <name type="scientific">Cylicostephanus goldi</name>
    <name type="common">Nematode worm</name>
    <dbReference type="NCBI Taxonomy" id="71465"/>
    <lineage>
        <taxon>Eukaryota</taxon>
        <taxon>Metazoa</taxon>
        <taxon>Ecdysozoa</taxon>
        <taxon>Nematoda</taxon>
        <taxon>Chromadorea</taxon>
        <taxon>Rhabditida</taxon>
        <taxon>Rhabditina</taxon>
        <taxon>Rhabditomorpha</taxon>
        <taxon>Strongyloidea</taxon>
        <taxon>Strongylidae</taxon>
        <taxon>Cylicostephanus</taxon>
    </lineage>
</organism>
<protein>
    <submittedName>
        <fullName evidence="1">Uncharacterized protein</fullName>
    </submittedName>
</protein>
<reference evidence="1 2" key="1">
    <citation type="submission" date="2018-11" db="EMBL/GenBank/DDBJ databases">
        <authorList>
            <consortium name="Pathogen Informatics"/>
        </authorList>
    </citation>
    <scope>NUCLEOTIDE SEQUENCE [LARGE SCALE GENOMIC DNA]</scope>
</reference>